<evidence type="ECO:0000256" key="2">
    <source>
        <dbReference type="SAM" id="Phobius"/>
    </source>
</evidence>
<protein>
    <submittedName>
        <fullName evidence="3">Putative membrane protein</fullName>
    </submittedName>
</protein>
<dbReference type="Proteomes" id="UP000029050">
    <property type="component" value="Unassembled WGS sequence"/>
</dbReference>
<evidence type="ECO:0000313" key="3">
    <source>
        <dbReference type="EMBL" id="KFI84851.1"/>
    </source>
</evidence>
<organism evidence="3 4">
    <name type="scientific">Bifidobacterium psychraerophilum</name>
    <dbReference type="NCBI Taxonomy" id="218140"/>
    <lineage>
        <taxon>Bacteria</taxon>
        <taxon>Bacillati</taxon>
        <taxon>Actinomycetota</taxon>
        <taxon>Actinomycetes</taxon>
        <taxon>Bifidobacteriales</taxon>
        <taxon>Bifidobacteriaceae</taxon>
        <taxon>Bifidobacterium</taxon>
    </lineage>
</organism>
<name>A0A087CNK1_9BIFI</name>
<feature type="transmembrane region" description="Helical" evidence="2">
    <location>
        <begin position="279"/>
        <end position="300"/>
    </location>
</feature>
<feature type="transmembrane region" description="Helical" evidence="2">
    <location>
        <begin position="20"/>
        <end position="39"/>
    </location>
</feature>
<dbReference type="EMBL" id="JGZI01000001">
    <property type="protein sequence ID" value="KFI84851.1"/>
    <property type="molecule type" value="Genomic_DNA"/>
</dbReference>
<dbReference type="STRING" id="218140.BPSY_0037"/>
<accession>A0A087CNK1</accession>
<evidence type="ECO:0000313" key="4">
    <source>
        <dbReference type="Proteomes" id="UP000029050"/>
    </source>
</evidence>
<keyword evidence="4" id="KW-1185">Reference proteome</keyword>
<dbReference type="AlphaFoldDB" id="A0A087CNK1"/>
<feature type="transmembrane region" description="Helical" evidence="2">
    <location>
        <begin position="378"/>
        <end position="401"/>
    </location>
</feature>
<keyword evidence="2" id="KW-1133">Transmembrane helix</keyword>
<keyword evidence="2" id="KW-0812">Transmembrane</keyword>
<dbReference type="eggNOG" id="COG4713">
    <property type="taxonomic scope" value="Bacteria"/>
</dbReference>
<feature type="transmembrane region" description="Helical" evidence="2">
    <location>
        <begin position="168"/>
        <end position="185"/>
    </location>
</feature>
<keyword evidence="2" id="KW-0472">Membrane</keyword>
<feature type="transmembrane region" description="Helical" evidence="2">
    <location>
        <begin position="413"/>
        <end position="438"/>
    </location>
</feature>
<feature type="transmembrane region" description="Helical" evidence="2">
    <location>
        <begin position="197"/>
        <end position="229"/>
    </location>
</feature>
<feature type="transmembrane region" description="Helical" evidence="2">
    <location>
        <begin position="241"/>
        <end position="267"/>
    </location>
</feature>
<reference evidence="3 4" key="1">
    <citation type="submission" date="2014-03" db="EMBL/GenBank/DDBJ databases">
        <title>Genomics of Bifidobacteria.</title>
        <authorList>
            <person name="Ventura M."/>
            <person name="Milani C."/>
            <person name="Lugli G.A."/>
        </authorList>
    </citation>
    <scope>NUCLEOTIDE SEQUENCE [LARGE SCALE GENOMIC DNA]</scope>
    <source>
        <strain evidence="3 4">LMG 21775</strain>
    </source>
</reference>
<comment type="caution">
    <text evidence="3">The sequence shown here is derived from an EMBL/GenBank/DDBJ whole genome shotgun (WGS) entry which is preliminary data.</text>
</comment>
<gene>
    <name evidence="3" type="ORF">BPSY_0037</name>
</gene>
<sequence length="471" mass="52002">MGHHIRVSQGQRASQNKKYIIFFLIFGAIEGLTFIFNIGPLTMPDPGMHLPATYATATGQQFNFAQQTGSEGEKGASILSITGDSIYLTPTTANNVTIENILTSPQQMTKYQKDQQKEFSSHVYTRITSTDNRANQYSFLPYIPQAIGMRLGLSTDSNAWRTLQLSRLSNLVFYLAVICMAICVAPRGKPLIVLISLFPVSMFCASSIMADGMVICTCALFVCSCFALLHRATPLNIYSLLGLGILGFLVGSVKVSYFPLILLILLASPHAIRPKPRNITTIITLLCSLVASLLWTRFLAKTPGTYMQVDKYEAIHNPIKFLTILASNTVIDPVRLIAGFPLLLVWCIAALTVIAYLIRIGPTDVKTTPLMITITRRVQISVPQLVLLVLMLCLAATFAPIMMTTSDLTEMTYFTLISGFQTRYLSPLAPLLLGFLYLRRQTPHPIQTLEKASASSSVYPSPKNHHTDVHQ</sequence>
<proteinExistence type="predicted"/>
<feature type="region of interest" description="Disordered" evidence="1">
    <location>
        <begin position="452"/>
        <end position="471"/>
    </location>
</feature>
<dbReference type="Pfam" id="PF09913">
    <property type="entry name" value="DUF2142"/>
    <property type="match status" value="1"/>
</dbReference>
<dbReference type="InterPro" id="IPR018674">
    <property type="entry name" value="DUF2142_membrane"/>
</dbReference>
<evidence type="ECO:0000256" key="1">
    <source>
        <dbReference type="SAM" id="MobiDB-lite"/>
    </source>
</evidence>
<feature type="transmembrane region" description="Helical" evidence="2">
    <location>
        <begin position="336"/>
        <end position="358"/>
    </location>
</feature>